<accession>A0ABT9ZK30</accession>
<evidence type="ECO:0000313" key="2">
    <source>
        <dbReference type="Proteomes" id="UP001234495"/>
    </source>
</evidence>
<dbReference type="EMBL" id="JAUSUD010000023">
    <property type="protein sequence ID" value="MDQ0232651.1"/>
    <property type="molecule type" value="Genomic_DNA"/>
</dbReference>
<dbReference type="SUPFAM" id="SSF160631">
    <property type="entry name" value="SMI1/KNR4-like"/>
    <property type="match status" value="1"/>
</dbReference>
<reference evidence="1 2" key="1">
    <citation type="submission" date="2023-07" db="EMBL/GenBank/DDBJ databases">
        <title>Genomic Encyclopedia of Type Strains, Phase IV (KMG-IV): sequencing the most valuable type-strain genomes for metagenomic binning, comparative biology and taxonomic classification.</title>
        <authorList>
            <person name="Goeker M."/>
        </authorList>
    </citation>
    <scope>NUCLEOTIDE SEQUENCE [LARGE SCALE GENOMIC DNA]</scope>
    <source>
        <strain evidence="1 2">DSM 29005</strain>
    </source>
</reference>
<evidence type="ECO:0000313" key="1">
    <source>
        <dbReference type="EMBL" id="MDQ0232651.1"/>
    </source>
</evidence>
<dbReference type="InterPro" id="IPR037883">
    <property type="entry name" value="Knr4/Smi1-like_sf"/>
</dbReference>
<name>A0ABT9ZK30_9BACI</name>
<dbReference type="RefSeq" id="WP_307344834.1">
    <property type="nucleotide sequence ID" value="NZ_JAUSUD010000023.1"/>
</dbReference>
<keyword evidence="2" id="KW-1185">Reference proteome</keyword>
<dbReference type="Proteomes" id="UP001234495">
    <property type="component" value="Unassembled WGS sequence"/>
</dbReference>
<protein>
    <recommendedName>
        <fullName evidence="3">SMI1/KNR4 family protein</fullName>
    </recommendedName>
</protein>
<organism evidence="1 2">
    <name type="scientific">Metabacillus malikii</name>
    <dbReference type="NCBI Taxonomy" id="1504265"/>
    <lineage>
        <taxon>Bacteria</taxon>
        <taxon>Bacillati</taxon>
        <taxon>Bacillota</taxon>
        <taxon>Bacilli</taxon>
        <taxon>Bacillales</taxon>
        <taxon>Bacillaceae</taxon>
        <taxon>Metabacillus</taxon>
    </lineage>
</organism>
<sequence length="122" mass="14072">MWQDKLIEIEKLEARFGDKLNNGASAQELRIFTKAVKERLNIDLLPEHLQLLRNINGLEFNGFIIYGIDEEFLDKAPNASITGLIDSNEIWYENEHQKQYLFIGDSTSPGTFTISYQKHIAN</sequence>
<evidence type="ECO:0008006" key="3">
    <source>
        <dbReference type="Google" id="ProtNLM"/>
    </source>
</evidence>
<gene>
    <name evidence="1" type="ORF">J2S19_003973</name>
</gene>
<dbReference type="NCBIfam" id="NF038335">
    <property type="entry name" value="YPO0640_fam"/>
    <property type="match status" value="1"/>
</dbReference>
<comment type="caution">
    <text evidence="1">The sequence shown here is derived from an EMBL/GenBank/DDBJ whole genome shotgun (WGS) entry which is preliminary data.</text>
</comment>
<dbReference type="Gene3D" id="3.40.1580.10">
    <property type="entry name" value="SMI1/KNR4-like"/>
    <property type="match status" value="1"/>
</dbReference>
<proteinExistence type="predicted"/>